<evidence type="ECO:0000256" key="7">
    <source>
        <dbReference type="ARBA" id="ARBA00023136"/>
    </source>
</evidence>
<dbReference type="InterPro" id="IPR037294">
    <property type="entry name" value="ABC_BtuC-like"/>
</dbReference>
<dbReference type="GO" id="GO:0022857">
    <property type="term" value="F:transmembrane transporter activity"/>
    <property type="evidence" value="ECO:0007669"/>
    <property type="project" value="InterPro"/>
</dbReference>
<evidence type="ECO:0000256" key="8">
    <source>
        <dbReference type="SAM" id="Phobius"/>
    </source>
</evidence>
<keyword evidence="5 8" id="KW-0812">Transmembrane</keyword>
<feature type="transmembrane region" description="Helical" evidence="8">
    <location>
        <begin position="291"/>
        <end position="311"/>
    </location>
</feature>
<feature type="transmembrane region" description="Helical" evidence="8">
    <location>
        <begin position="75"/>
        <end position="92"/>
    </location>
</feature>
<keyword evidence="3" id="KW-0813">Transport</keyword>
<evidence type="ECO:0000313" key="10">
    <source>
        <dbReference type="Proteomes" id="UP000432015"/>
    </source>
</evidence>
<gene>
    <name evidence="9" type="ORF">GNZ18_35245</name>
</gene>
<protein>
    <submittedName>
        <fullName evidence="9">Iron chelate uptake ABC transporter family permease subunit</fullName>
    </submittedName>
</protein>
<dbReference type="PANTHER" id="PTHR30472:SF24">
    <property type="entry name" value="FERRIC ENTEROBACTIN TRANSPORT SYSTEM PERMEASE PROTEIN FEPG"/>
    <property type="match status" value="1"/>
</dbReference>
<dbReference type="InterPro" id="IPR000522">
    <property type="entry name" value="ABC_transptr_permease_BtuC"/>
</dbReference>
<dbReference type="AlphaFoldDB" id="A0A7K1LBK7"/>
<feature type="transmembrane region" description="Helical" evidence="8">
    <location>
        <begin position="204"/>
        <end position="223"/>
    </location>
</feature>
<keyword evidence="10" id="KW-1185">Reference proteome</keyword>
<organism evidence="9 10">
    <name type="scientific">Actinomadura litoris</name>
    <dbReference type="NCBI Taxonomy" id="2678616"/>
    <lineage>
        <taxon>Bacteria</taxon>
        <taxon>Bacillati</taxon>
        <taxon>Actinomycetota</taxon>
        <taxon>Actinomycetes</taxon>
        <taxon>Streptosporangiales</taxon>
        <taxon>Thermomonosporaceae</taxon>
        <taxon>Actinomadura</taxon>
    </lineage>
</organism>
<dbReference type="EMBL" id="WOFH01000016">
    <property type="protein sequence ID" value="MUN41804.1"/>
    <property type="molecule type" value="Genomic_DNA"/>
</dbReference>
<keyword evidence="4" id="KW-1003">Cell membrane</keyword>
<comment type="similarity">
    <text evidence="2">Belongs to the binding-protein-dependent transport system permease family. FecCD subfamily.</text>
</comment>
<dbReference type="GO" id="GO:0033214">
    <property type="term" value="P:siderophore-iron import into cell"/>
    <property type="evidence" value="ECO:0007669"/>
    <property type="project" value="TreeGrafter"/>
</dbReference>
<accession>A0A7K1LBK7</accession>
<keyword evidence="7 8" id="KW-0472">Membrane</keyword>
<feature type="transmembrane region" description="Helical" evidence="8">
    <location>
        <begin position="112"/>
        <end position="145"/>
    </location>
</feature>
<dbReference type="RefSeq" id="WP_312874919.1">
    <property type="nucleotide sequence ID" value="NZ_WOFH01000016.1"/>
</dbReference>
<feature type="transmembrane region" description="Helical" evidence="8">
    <location>
        <begin position="22"/>
        <end position="42"/>
    </location>
</feature>
<evidence type="ECO:0000256" key="3">
    <source>
        <dbReference type="ARBA" id="ARBA00022448"/>
    </source>
</evidence>
<comment type="caution">
    <text evidence="9">The sequence shown here is derived from an EMBL/GenBank/DDBJ whole genome shotgun (WGS) entry which is preliminary data.</text>
</comment>
<keyword evidence="6 8" id="KW-1133">Transmembrane helix</keyword>
<comment type="subcellular location">
    <subcellularLocation>
        <location evidence="1">Cell membrane</location>
        <topology evidence="1">Multi-pass membrane protein</topology>
    </subcellularLocation>
</comment>
<dbReference type="SUPFAM" id="SSF81345">
    <property type="entry name" value="ABC transporter involved in vitamin B12 uptake, BtuC"/>
    <property type="match status" value="1"/>
</dbReference>
<evidence type="ECO:0000256" key="5">
    <source>
        <dbReference type="ARBA" id="ARBA00022692"/>
    </source>
</evidence>
<feature type="transmembrane region" description="Helical" evidence="8">
    <location>
        <begin position="261"/>
        <end position="279"/>
    </location>
</feature>
<dbReference type="Gene3D" id="1.10.3470.10">
    <property type="entry name" value="ABC transporter involved in vitamin B12 uptake, BtuC"/>
    <property type="match status" value="1"/>
</dbReference>
<evidence type="ECO:0000256" key="1">
    <source>
        <dbReference type="ARBA" id="ARBA00004651"/>
    </source>
</evidence>
<evidence type="ECO:0000256" key="2">
    <source>
        <dbReference type="ARBA" id="ARBA00007935"/>
    </source>
</evidence>
<evidence type="ECO:0000256" key="6">
    <source>
        <dbReference type="ARBA" id="ARBA00022989"/>
    </source>
</evidence>
<dbReference type="GO" id="GO:0005886">
    <property type="term" value="C:plasma membrane"/>
    <property type="evidence" value="ECO:0007669"/>
    <property type="project" value="UniProtKB-SubCell"/>
</dbReference>
<dbReference type="Pfam" id="PF01032">
    <property type="entry name" value="FecCD"/>
    <property type="match status" value="1"/>
</dbReference>
<evidence type="ECO:0000256" key="4">
    <source>
        <dbReference type="ARBA" id="ARBA00022475"/>
    </source>
</evidence>
<dbReference type="Proteomes" id="UP000432015">
    <property type="component" value="Unassembled WGS sequence"/>
</dbReference>
<dbReference type="PANTHER" id="PTHR30472">
    <property type="entry name" value="FERRIC ENTEROBACTIN TRANSPORT SYSTEM PERMEASE PROTEIN"/>
    <property type="match status" value="1"/>
</dbReference>
<proteinExistence type="inferred from homology"/>
<sequence length="347" mass="33955">MTGPDAVTLRVGPVSALVERRAAAVSLGLAAAVAALALAALCRGDTWDPPGEVVRGLLGRGGSALVVREWRLPRVAAAIVFGAALGLAGSLFQNLTRNPLGSPDVVGLDAGAYTGVLVAITVFGGTAAGLALGALAGGLGTAGAVYALSLRSGVSGLRLVVVGVAVNAMLTAANSWIVLRADLDVAIAATGWQAGTLNGAEWAALRPAFLVIGALALLTAALARGMRQAALGDEAAAASGLGLGRFRFLAVLAGVGCTASVTSAAGPIVFVALVAPQIGRRITGAAGTPPLPAALTGALLLLAADLAAQTVLAPVQLPVGVVTTVLGGGYLCLLLLGEVAREAGRAP</sequence>
<reference evidence="9 10" key="1">
    <citation type="submission" date="2019-11" db="EMBL/GenBank/DDBJ databases">
        <authorList>
            <person name="Cao P."/>
        </authorList>
    </citation>
    <scope>NUCLEOTIDE SEQUENCE [LARGE SCALE GENOMIC DNA]</scope>
    <source>
        <strain evidence="9 10">NEAU-AAG5</strain>
    </source>
</reference>
<feature type="transmembrane region" description="Helical" evidence="8">
    <location>
        <begin position="317"/>
        <end position="336"/>
    </location>
</feature>
<name>A0A7K1LBK7_9ACTN</name>
<feature type="transmembrane region" description="Helical" evidence="8">
    <location>
        <begin position="157"/>
        <end position="179"/>
    </location>
</feature>
<evidence type="ECO:0000313" key="9">
    <source>
        <dbReference type="EMBL" id="MUN41804.1"/>
    </source>
</evidence>